<dbReference type="InterPro" id="IPR003658">
    <property type="entry name" value="Anti-sigma_ant"/>
</dbReference>
<keyword evidence="5" id="KW-1185">Reference proteome</keyword>
<name>A0A2R5G5B6_NOSCO</name>
<evidence type="ECO:0000259" key="3">
    <source>
        <dbReference type="PROSITE" id="PS50801"/>
    </source>
</evidence>
<dbReference type="RefSeq" id="WP_244919519.1">
    <property type="nucleotide sequence ID" value="NZ_BDUD01000002.1"/>
</dbReference>
<comment type="similarity">
    <text evidence="1 2">Belongs to the anti-sigma-factor antagonist family.</text>
</comment>
<dbReference type="EMBL" id="BDUD01000002">
    <property type="protein sequence ID" value="GBG23241.1"/>
    <property type="molecule type" value="Genomic_DNA"/>
</dbReference>
<evidence type="ECO:0000313" key="5">
    <source>
        <dbReference type="Proteomes" id="UP000245124"/>
    </source>
</evidence>
<proteinExistence type="inferred from homology"/>
<dbReference type="AlphaFoldDB" id="A0A2R5G5B6"/>
<reference evidence="4 5" key="1">
    <citation type="submission" date="2017-06" db="EMBL/GenBank/DDBJ databases">
        <title>Genome sequencing of cyanobaciteial culture collection at National Institute for Environmental Studies (NIES).</title>
        <authorList>
            <person name="Hirose Y."/>
            <person name="Shimura Y."/>
            <person name="Fujisawa T."/>
            <person name="Nakamura Y."/>
            <person name="Kawachi M."/>
        </authorList>
    </citation>
    <scope>NUCLEOTIDE SEQUENCE [LARGE SCALE GENOMIC DNA]</scope>
    <source>
        <strain evidence="4 5">NIES-4072</strain>
    </source>
</reference>
<dbReference type="PANTHER" id="PTHR33495:SF14">
    <property type="entry name" value="ANTI-SIGMA FACTOR ANTAGONIST"/>
    <property type="match status" value="1"/>
</dbReference>
<dbReference type="Gene3D" id="3.30.750.24">
    <property type="entry name" value="STAS domain"/>
    <property type="match status" value="1"/>
</dbReference>
<dbReference type="InterPro" id="IPR036513">
    <property type="entry name" value="STAS_dom_sf"/>
</dbReference>
<accession>A0A2R5G5B6</accession>
<organism evidence="4 5">
    <name type="scientific">Nostoc commune NIES-4072</name>
    <dbReference type="NCBI Taxonomy" id="2005467"/>
    <lineage>
        <taxon>Bacteria</taxon>
        <taxon>Bacillati</taxon>
        <taxon>Cyanobacteriota</taxon>
        <taxon>Cyanophyceae</taxon>
        <taxon>Nostocales</taxon>
        <taxon>Nostocaceae</taxon>
        <taxon>Nostoc</taxon>
    </lineage>
</organism>
<dbReference type="Pfam" id="PF01740">
    <property type="entry name" value="STAS"/>
    <property type="match status" value="1"/>
</dbReference>
<evidence type="ECO:0000313" key="4">
    <source>
        <dbReference type="EMBL" id="GBG23241.1"/>
    </source>
</evidence>
<gene>
    <name evidence="4" type="ORF">NIES4072_69530</name>
</gene>
<comment type="caution">
    <text evidence="4">The sequence shown here is derived from an EMBL/GenBank/DDBJ whole genome shotgun (WGS) entry which is preliminary data.</text>
</comment>
<protein>
    <recommendedName>
        <fullName evidence="2">Anti-sigma factor antagonist</fullName>
    </recommendedName>
</protein>
<sequence length="146" mass="15902">MDINIKTLQVTAMEAAVKVDVNTTPPIQKEISALQIQPVSVIEMIGDVDSSTAPLVQKQVLPLVQPGSQILLDMTKVPYMSSAGLRLLLSLYRLVLSQNGQLLLVGVAEEIKDTMSITGFLDFFQISDTLDSGLKALNFKLHVFST</sequence>
<evidence type="ECO:0000256" key="2">
    <source>
        <dbReference type="RuleBase" id="RU003749"/>
    </source>
</evidence>
<dbReference type="CDD" id="cd07043">
    <property type="entry name" value="STAS_anti-anti-sigma_factors"/>
    <property type="match status" value="1"/>
</dbReference>
<dbReference type="Proteomes" id="UP000245124">
    <property type="component" value="Unassembled WGS sequence"/>
</dbReference>
<dbReference type="NCBIfam" id="TIGR00377">
    <property type="entry name" value="ant_ant_sig"/>
    <property type="match status" value="1"/>
</dbReference>
<dbReference type="SUPFAM" id="SSF52091">
    <property type="entry name" value="SpoIIaa-like"/>
    <property type="match status" value="1"/>
</dbReference>
<dbReference type="PANTHER" id="PTHR33495">
    <property type="entry name" value="ANTI-SIGMA FACTOR ANTAGONIST TM_1081-RELATED-RELATED"/>
    <property type="match status" value="1"/>
</dbReference>
<evidence type="ECO:0000256" key="1">
    <source>
        <dbReference type="ARBA" id="ARBA00009013"/>
    </source>
</evidence>
<feature type="domain" description="STAS" evidence="3">
    <location>
        <begin position="29"/>
        <end position="137"/>
    </location>
</feature>
<dbReference type="PROSITE" id="PS50801">
    <property type="entry name" value="STAS"/>
    <property type="match status" value="1"/>
</dbReference>
<dbReference type="GO" id="GO:0043856">
    <property type="term" value="F:anti-sigma factor antagonist activity"/>
    <property type="evidence" value="ECO:0007669"/>
    <property type="project" value="InterPro"/>
</dbReference>
<dbReference type="InterPro" id="IPR002645">
    <property type="entry name" value="STAS_dom"/>
</dbReference>